<comment type="caution">
    <text evidence="8">The sequence shown here is derived from an EMBL/GenBank/DDBJ whole genome shotgun (WGS) entry which is preliminary data.</text>
</comment>
<keyword evidence="4 6" id="KW-0949">S-adenosyl-L-methionine</keyword>
<dbReference type="Pfam" id="PF01189">
    <property type="entry name" value="Methyltr_RsmB-F"/>
    <property type="match status" value="1"/>
</dbReference>
<evidence type="ECO:0000256" key="2">
    <source>
        <dbReference type="ARBA" id="ARBA00022603"/>
    </source>
</evidence>
<accession>A0A8S4DSL0</accession>
<keyword evidence="5 6" id="KW-0694">RNA-binding</keyword>
<evidence type="ECO:0000256" key="1">
    <source>
        <dbReference type="ARBA" id="ARBA00007494"/>
    </source>
</evidence>
<dbReference type="InterPro" id="IPR015947">
    <property type="entry name" value="PUA-like_sf"/>
</dbReference>
<gene>
    <name evidence="8" type="ORF">PLXY2_LOCUS2643</name>
</gene>
<evidence type="ECO:0000256" key="5">
    <source>
        <dbReference type="ARBA" id="ARBA00022884"/>
    </source>
</evidence>
<dbReference type="SUPFAM" id="SSF53335">
    <property type="entry name" value="S-adenosyl-L-methionine-dependent methyltransferases"/>
    <property type="match status" value="1"/>
</dbReference>
<comment type="similarity">
    <text evidence="1 6">Belongs to the class I-like SAM-binding methyltransferase superfamily. RsmB/NOP family.</text>
</comment>
<name>A0A8S4DSL0_PLUXY</name>
<feature type="binding site" evidence="6">
    <location>
        <position position="256"/>
    </location>
    <ligand>
        <name>S-adenosyl-L-methionine</name>
        <dbReference type="ChEBI" id="CHEBI:59789"/>
    </ligand>
</feature>
<evidence type="ECO:0000256" key="3">
    <source>
        <dbReference type="ARBA" id="ARBA00022679"/>
    </source>
</evidence>
<evidence type="ECO:0000313" key="9">
    <source>
        <dbReference type="Proteomes" id="UP000653454"/>
    </source>
</evidence>
<dbReference type="GO" id="GO:0008173">
    <property type="term" value="F:RNA methyltransferase activity"/>
    <property type="evidence" value="ECO:0007669"/>
    <property type="project" value="InterPro"/>
</dbReference>
<dbReference type="EMBL" id="CAJHNJ030000007">
    <property type="protein sequence ID" value="CAG9102360.1"/>
    <property type="molecule type" value="Genomic_DNA"/>
</dbReference>
<dbReference type="PROSITE" id="PS50890">
    <property type="entry name" value="PUA"/>
    <property type="match status" value="1"/>
</dbReference>
<dbReference type="InterPro" id="IPR049560">
    <property type="entry name" value="MeTrfase_RsmB-F_NOP2_cat"/>
</dbReference>
<keyword evidence="3 6" id="KW-0808">Transferase</keyword>
<dbReference type="Gene3D" id="3.40.50.150">
    <property type="entry name" value="Vaccinia Virus protein VP39"/>
    <property type="match status" value="1"/>
</dbReference>
<dbReference type="Proteomes" id="UP000653454">
    <property type="component" value="Unassembled WGS sequence"/>
</dbReference>
<feature type="binding site" evidence="6">
    <location>
        <position position="312"/>
    </location>
    <ligand>
        <name>S-adenosyl-L-methionine</name>
        <dbReference type="ChEBI" id="CHEBI:59789"/>
    </ligand>
</feature>
<proteinExistence type="inferred from homology"/>
<dbReference type="PRINTS" id="PR02008">
    <property type="entry name" value="RCMTFAMILY"/>
</dbReference>
<evidence type="ECO:0000313" key="8">
    <source>
        <dbReference type="EMBL" id="CAG9102360.1"/>
    </source>
</evidence>
<dbReference type="PANTHER" id="PTHR22807:SF34">
    <property type="entry name" value="TRNA (CYTOSINE(72)-C(5))-METHYLTRANSFERASE NSUN6"/>
    <property type="match status" value="1"/>
</dbReference>
<dbReference type="PANTHER" id="PTHR22807">
    <property type="entry name" value="NOP2 YEAST -RELATED NOL1/NOP2/FMU SUN DOMAIN-CONTAINING"/>
    <property type="match status" value="1"/>
</dbReference>
<evidence type="ECO:0000256" key="6">
    <source>
        <dbReference type="PROSITE-ProRule" id="PRU01023"/>
    </source>
</evidence>
<feature type="domain" description="SAM-dependent MTase RsmB/NOP-type" evidence="7">
    <location>
        <begin position="134"/>
        <end position="441"/>
    </location>
</feature>
<dbReference type="CDD" id="cd21150">
    <property type="entry name" value="PUA_NSun6-like"/>
    <property type="match status" value="1"/>
</dbReference>
<sequence length="443" mass="49248">MAQVLKHSEILREIRRNENIEEVHADIINLMDWLAKAPKYTIFRINKLRKFDPEIIEVTLKLQCEDLGFSRIPKFYLLKPDCLVLERWPDDENKTIPETEVIVDASCAAAVLRGAHVFAPGVMGLPTNCQLDSFVSIYGDLEEKCKKGLKVQYNGRKIFVGMGQLKMLRNQLYGEDLEPSGIAVHTIMPASRLPVINETMYPKGDILLQNLPSIVCGWVVDSQPGEAILDMCAAPGNKTTHIAEMSNDKAMITAIDKTVKKVEKIQANAMAHGIKCIKCYAYDSTKCWSDASTGINAGPPFPSNSFDKVLLDAPCSGLGQRPLLLNKMTPKMLNSYKFVQRKLMKSAVAVLKVGGKLIYSTCTITEDENEGMVAWALQEFPCLRLVAAAPLLGGPGWSGCGLTDEQRVLVQRFGPEMDPLRPVDDLYRDTIGFFIACFTKIEN</sequence>
<dbReference type="GO" id="GO:0001510">
    <property type="term" value="P:RNA methylation"/>
    <property type="evidence" value="ECO:0007669"/>
    <property type="project" value="InterPro"/>
</dbReference>
<dbReference type="InterPro" id="IPR023267">
    <property type="entry name" value="RCMT"/>
</dbReference>
<keyword evidence="2 6" id="KW-0489">Methyltransferase</keyword>
<evidence type="ECO:0000259" key="7">
    <source>
        <dbReference type="PROSITE" id="PS51686"/>
    </source>
</evidence>
<feature type="active site" description="Nucleophile" evidence="6">
    <location>
        <position position="362"/>
    </location>
</feature>
<dbReference type="InterPro" id="IPR029063">
    <property type="entry name" value="SAM-dependent_MTases_sf"/>
</dbReference>
<dbReference type="GO" id="GO:0003723">
    <property type="term" value="F:RNA binding"/>
    <property type="evidence" value="ECO:0007669"/>
    <property type="project" value="UniProtKB-UniRule"/>
</dbReference>
<dbReference type="Gene3D" id="2.30.130.10">
    <property type="entry name" value="PUA domain"/>
    <property type="match status" value="1"/>
</dbReference>
<dbReference type="PROSITE" id="PS51686">
    <property type="entry name" value="SAM_MT_RSMB_NOP"/>
    <property type="match status" value="1"/>
</dbReference>
<feature type="binding site" evidence="6">
    <location>
        <begin position="232"/>
        <end position="238"/>
    </location>
    <ligand>
        <name>S-adenosyl-L-methionine</name>
        <dbReference type="ChEBI" id="CHEBI:59789"/>
    </ligand>
</feature>
<organism evidence="8 9">
    <name type="scientific">Plutella xylostella</name>
    <name type="common">Diamondback moth</name>
    <name type="synonym">Plutella maculipennis</name>
    <dbReference type="NCBI Taxonomy" id="51655"/>
    <lineage>
        <taxon>Eukaryota</taxon>
        <taxon>Metazoa</taxon>
        <taxon>Ecdysozoa</taxon>
        <taxon>Arthropoda</taxon>
        <taxon>Hexapoda</taxon>
        <taxon>Insecta</taxon>
        <taxon>Pterygota</taxon>
        <taxon>Neoptera</taxon>
        <taxon>Endopterygota</taxon>
        <taxon>Lepidoptera</taxon>
        <taxon>Glossata</taxon>
        <taxon>Ditrysia</taxon>
        <taxon>Yponomeutoidea</taxon>
        <taxon>Plutellidae</taxon>
        <taxon>Plutella</taxon>
    </lineage>
</organism>
<dbReference type="PROSITE" id="PS01153">
    <property type="entry name" value="NOL1_NOP2_SUN"/>
    <property type="match status" value="1"/>
</dbReference>
<keyword evidence="9" id="KW-1185">Reference proteome</keyword>
<evidence type="ECO:0000256" key="4">
    <source>
        <dbReference type="ARBA" id="ARBA00022691"/>
    </source>
</evidence>
<dbReference type="CDD" id="cd02440">
    <property type="entry name" value="AdoMet_MTases"/>
    <property type="match status" value="1"/>
</dbReference>
<dbReference type="InterPro" id="IPR018314">
    <property type="entry name" value="RsmB/NOL1/NOP2-like_CS"/>
</dbReference>
<feature type="binding site" evidence="6">
    <location>
        <position position="283"/>
    </location>
    <ligand>
        <name>S-adenosyl-L-methionine</name>
        <dbReference type="ChEBI" id="CHEBI:59789"/>
    </ligand>
</feature>
<dbReference type="SUPFAM" id="SSF88697">
    <property type="entry name" value="PUA domain-like"/>
    <property type="match status" value="1"/>
</dbReference>
<protein>
    <submittedName>
        <fullName evidence="8">(diamondback moth) hypothetical protein</fullName>
    </submittedName>
</protein>
<reference evidence="8" key="1">
    <citation type="submission" date="2020-11" db="EMBL/GenBank/DDBJ databases">
        <authorList>
            <person name="Whiteford S."/>
        </authorList>
    </citation>
    <scope>NUCLEOTIDE SEQUENCE</scope>
</reference>
<dbReference type="AlphaFoldDB" id="A0A8S4DSL0"/>
<dbReference type="InterPro" id="IPR036974">
    <property type="entry name" value="PUA_sf"/>
</dbReference>
<dbReference type="InterPro" id="IPR001678">
    <property type="entry name" value="MeTrfase_RsmB-F_NOP2_dom"/>
</dbReference>